<dbReference type="RefSeq" id="WP_247242262.1">
    <property type="nucleotide sequence ID" value="NZ_JALJRA010000001.1"/>
</dbReference>
<dbReference type="Proteomes" id="UP001549031">
    <property type="component" value="Unassembled WGS sequence"/>
</dbReference>
<sequence>MRAFSSRFTTMAAAFAIAVSSFVPVQAMPLPSAPTAAAHTTVTDVQYRDRGDRRWDRRDDRRHYRRGYRAGYHNGYRGYRNRRPGYRYYNGFWFPLAAFASGAIIGGSSSQARPSRSLSARHYQWCENRYRSYRASDNTYQPYEGPRRQCYSPYS</sequence>
<evidence type="ECO:0000256" key="2">
    <source>
        <dbReference type="ARBA" id="ARBA00010270"/>
    </source>
</evidence>
<evidence type="ECO:0000256" key="4">
    <source>
        <dbReference type="ARBA" id="ARBA00022475"/>
    </source>
</evidence>
<comment type="subcellular location">
    <subcellularLocation>
        <location evidence="1">Membrane</location>
        <topology evidence="1">Single-pass membrane protein</topology>
    </subcellularLocation>
</comment>
<keyword evidence="5" id="KW-0430">Lectin</keyword>
<organism evidence="8 9">
    <name type="scientific">Pseudorhizobium tarimense</name>
    <dbReference type="NCBI Taxonomy" id="1079109"/>
    <lineage>
        <taxon>Bacteria</taxon>
        <taxon>Pseudomonadati</taxon>
        <taxon>Pseudomonadota</taxon>
        <taxon>Alphaproteobacteria</taxon>
        <taxon>Hyphomicrobiales</taxon>
        <taxon>Rhizobiaceae</taxon>
        <taxon>Rhizobium/Agrobacterium group</taxon>
        <taxon>Pseudorhizobium</taxon>
    </lineage>
</organism>
<evidence type="ECO:0000256" key="3">
    <source>
        <dbReference type="ARBA" id="ARBA00020552"/>
    </source>
</evidence>
<protein>
    <recommendedName>
        <fullName evidence="3">Lectin-like protein BA14k</fullName>
    </recommendedName>
</protein>
<evidence type="ECO:0000256" key="5">
    <source>
        <dbReference type="ARBA" id="ARBA00022734"/>
    </source>
</evidence>
<evidence type="ECO:0000313" key="9">
    <source>
        <dbReference type="Proteomes" id="UP001549031"/>
    </source>
</evidence>
<evidence type="ECO:0000256" key="7">
    <source>
        <dbReference type="SAM" id="SignalP"/>
    </source>
</evidence>
<gene>
    <name evidence="8" type="ORF">ABID21_000343</name>
</gene>
<evidence type="ECO:0000256" key="1">
    <source>
        <dbReference type="ARBA" id="ARBA00004167"/>
    </source>
</evidence>
<keyword evidence="4" id="KW-0472">Membrane</keyword>
<dbReference type="EMBL" id="JBEPLJ010000001">
    <property type="protein sequence ID" value="MET3584251.1"/>
    <property type="molecule type" value="Genomic_DNA"/>
</dbReference>
<reference evidence="8 9" key="1">
    <citation type="submission" date="2024-06" db="EMBL/GenBank/DDBJ databases">
        <title>Genomic Encyclopedia of Type Strains, Phase IV (KMG-IV): sequencing the most valuable type-strain genomes for metagenomic binning, comparative biology and taxonomic classification.</title>
        <authorList>
            <person name="Goeker M."/>
        </authorList>
    </citation>
    <scope>NUCLEOTIDE SEQUENCE [LARGE SCALE GENOMIC DNA]</scope>
    <source>
        <strain evidence="8 9">DSM 105042</strain>
    </source>
</reference>
<comment type="caution">
    <text evidence="8">The sequence shown here is derived from an EMBL/GenBank/DDBJ whole genome shotgun (WGS) entry which is preliminary data.</text>
</comment>
<comment type="function">
    <text evidence="6">Has immunoglobulin-binding and hemagglutination properties, and can bind to mannose. Essential for virulence. May be involved in LPS biosynthesis or polysaccharide transport.</text>
</comment>
<comment type="similarity">
    <text evidence="2">Belongs to the BA14k family.</text>
</comment>
<evidence type="ECO:0000313" key="8">
    <source>
        <dbReference type="EMBL" id="MET3584251.1"/>
    </source>
</evidence>
<proteinExistence type="inferred from homology"/>
<keyword evidence="7" id="KW-0732">Signal</keyword>
<name>A0ABV2H136_9HYPH</name>
<keyword evidence="9" id="KW-1185">Reference proteome</keyword>
<feature type="chain" id="PRO_5046003719" description="Lectin-like protein BA14k" evidence="7">
    <location>
        <begin position="28"/>
        <end position="155"/>
    </location>
</feature>
<feature type="signal peptide" evidence="7">
    <location>
        <begin position="1"/>
        <end position="27"/>
    </location>
</feature>
<dbReference type="Pfam" id="PF07886">
    <property type="entry name" value="BA14K"/>
    <property type="match status" value="1"/>
</dbReference>
<dbReference type="InterPro" id="IPR012413">
    <property type="entry name" value="BA14K"/>
</dbReference>
<keyword evidence="4" id="KW-1003">Cell membrane</keyword>
<accession>A0ABV2H136</accession>
<evidence type="ECO:0000256" key="6">
    <source>
        <dbReference type="ARBA" id="ARBA00025321"/>
    </source>
</evidence>